<reference evidence="3" key="1">
    <citation type="submission" date="2025-08" db="UniProtKB">
        <authorList>
            <consortium name="RefSeq"/>
        </authorList>
    </citation>
    <scope>IDENTIFICATION</scope>
    <source>
        <tissue evidence="3">Muscle</tissue>
    </source>
</reference>
<gene>
    <name evidence="3" type="primary">LOC104947568</name>
</gene>
<dbReference type="Pfam" id="PF08337">
    <property type="entry name" value="Plexin_cytopl"/>
    <property type="match status" value="1"/>
</dbReference>
<feature type="domain" description="Plexin cytoplasmic RasGAP" evidence="1">
    <location>
        <begin position="16"/>
        <end position="131"/>
    </location>
</feature>
<dbReference type="InterPro" id="IPR008936">
    <property type="entry name" value="Rho_GTPase_activation_prot"/>
</dbReference>
<proteinExistence type="predicted"/>
<dbReference type="AlphaFoldDB" id="A0A6I9NC17"/>
<protein>
    <submittedName>
        <fullName evidence="3">Plexin-B1-like</fullName>
    </submittedName>
</protein>
<evidence type="ECO:0000313" key="2">
    <source>
        <dbReference type="Proteomes" id="UP000504611"/>
    </source>
</evidence>
<accession>A0A6I9NC17</accession>
<dbReference type="GO" id="GO:0008360">
    <property type="term" value="P:regulation of cell shape"/>
    <property type="evidence" value="ECO:0007669"/>
    <property type="project" value="TreeGrafter"/>
</dbReference>
<dbReference type="OrthoDB" id="8850202at2759"/>
<dbReference type="GO" id="GO:0002116">
    <property type="term" value="C:semaphorin receptor complex"/>
    <property type="evidence" value="ECO:0007669"/>
    <property type="project" value="TreeGrafter"/>
</dbReference>
<sequence>MTEMMDLSSDVGGPGPPLLDYKTYAERIFFPGQQGAPFSRQLDLPEHRRVTVETGLQNLSLLLNNRLFLTRFIHTLEAQQGFSQRDRGYVASLLTVALHDKLEYFTEVMKGLLQDLVQQYVAKNPKLMLRRYVNKHTPTHAALVRKQTHPNSCCADT</sequence>
<dbReference type="GeneID" id="104947568"/>
<evidence type="ECO:0000313" key="3">
    <source>
        <dbReference type="RefSeq" id="XP_010771916.1"/>
    </source>
</evidence>
<dbReference type="GO" id="GO:0005886">
    <property type="term" value="C:plasma membrane"/>
    <property type="evidence" value="ECO:0007669"/>
    <property type="project" value="TreeGrafter"/>
</dbReference>
<dbReference type="InterPro" id="IPR013548">
    <property type="entry name" value="Plexin_cytoplasmic_RasGAP_dom"/>
</dbReference>
<feature type="non-terminal residue" evidence="3">
    <location>
        <position position="157"/>
    </location>
</feature>
<dbReference type="GO" id="GO:0017154">
    <property type="term" value="F:semaphorin receptor activity"/>
    <property type="evidence" value="ECO:0007669"/>
    <property type="project" value="InterPro"/>
</dbReference>
<dbReference type="GO" id="GO:0050772">
    <property type="term" value="P:positive regulation of axonogenesis"/>
    <property type="evidence" value="ECO:0007669"/>
    <property type="project" value="TreeGrafter"/>
</dbReference>
<organism evidence="2 3">
    <name type="scientific">Notothenia coriiceps</name>
    <name type="common">black rockcod</name>
    <dbReference type="NCBI Taxonomy" id="8208"/>
    <lineage>
        <taxon>Eukaryota</taxon>
        <taxon>Metazoa</taxon>
        <taxon>Chordata</taxon>
        <taxon>Craniata</taxon>
        <taxon>Vertebrata</taxon>
        <taxon>Euteleostomi</taxon>
        <taxon>Actinopterygii</taxon>
        <taxon>Neopterygii</taxon>
        <taxon>Teleostei</taxon>
        <taxon>Neoteleostei</taxon>
        <taxon>Acanthomorphata</taxon>
        <taxon>Eupercaria</taxon>
        <taxon>Perciformes</taxon>
        <taxon>Notothenioidei</taxon>
        <taxon>Nototheniidae</taxon>
        <taxon>Notothenia</taxon>
    </lineage>
</organism>
<keyword evidence="2" id="KW-1185">Reference proteome</keyword>
<dbReference type="KEGG" id="ncc:104947568"/>
<dbReference type="PANTHER" id="PTHR22625">
    <property type="entry name" value="PLEXIN"/>
    <property type="match status" value="1"/>
</dbReference>
<dbReference type="PANTHER" id="PTHR22625:SF69">
    <property type="entry name" value="PLEXIN-B3"/>
    <property type="match status" value="1"/>
</dbReference>
<dbReference type="InterPro" id="IPR031148">
    <property type="entry name" value="Plexin"/>
</dbReference>
<dbReference type="RefSeq" id="XP_010771916.1">
    <property type="nucleotide sequence ID" value="XM_010773614.1"/>
</dbReference>
<dbReference type="GO" id="GO:0007162">
    <property type="term" value="P:negative regulation of cell adhesion"/>
    <property type="evidence" value="ECO:0007669"/>
    <property type="project" value="TreeGrafter"/>
</dbReference>
<evidence type="ECO:0000259" key="1">
    <source>
        <dbReference type="Pfam" id="PF08337"/>
    </source>
</evidence>
<dbReference type="Proteomes" id="UP000504611">
    <property type="component" value="Unplaced"/>
</dbReference>
<dbReference type="GO" id="GO:0030334">
    <property type="term" value="P:regulation of cell migration"/>
    <property type="evidence" value="ECO:0007669"/>
    <property type="project" value="TreeGrafter"/>
</dbReference>
<dbReference type="Gene3D" id="1.10.506.10">
    <property type="entry name" value="GTPase Activation - p120gap, domain 1"/>
    <property type="match status" value="1"/>
</dbReference>
<name>A0A6I9NC17_9TELE</name>